<dbReference type="AlphaFoldDB" id="A0AB39HGL0"/>
<accession>A0AB39HGL0</accession>
<evidence type="ECO:0000256" key="1">
    <source>
        <dbReference type="SAM" id="SignalP"/>
    </source>
</evidence>
<organism evidence="2">
    <name type="scientific">Vibrio sp. HB236076</name>
    <dbReference type="NCBI Taxonomy" id="3232307"/>
    <lineage>
        <taxon>Bacteria</taxon>
        <taxon>Pseudomonadati</taxon>
        <taxon>Pseudomonadota</taxon>
        <taxon>Gammaproteobacteria</taxon>
        <taxon>Vibrionales</taxon>
        <taxon>Vibrionaceae</taxon>
        <taxon>Vibrio</taxon>
    </lineage>
</organism>
<dbReference type="SUPFAM" id="SSF56935">
    <property type="entry name" value="Porins"/>
    <property type="match status" value="1"/>
</dbReference>
<feature type="signal peptide" evidence="1">
    <location>
        <begin position="1"/>
        <end position="24"/>
    </location>
</feature>
<reference evidence="2" key="1">
    <citation type="submission" date="2024-07" db="EMBL/GenBank/DDBJ databases">
        <title>Genome Analysis of a Potential Novel Vibrio Species Secreting pH- and Thermo-stable Alginate Lyase and its Application in Producing Alginate Oligosaccharides.</title>
        <authorList>
            <person name="Huang H."/>
            <person name="Bao K."/>
        </authorList>
    </citation>
    <scope>NUCLEOTIDE SEQUENCE</scope>
    <source>
        <strain evidence="2">HB236076</strain>
    </source>
</reference>
<protein>
    <submittedName>
        <fullName evidence="2">Uncharacterized protein</fullName>
    </submittedName>
</protein>
<proteinExistence type="predicted"/>
<dbReference type="RefSeq" id="WP_306101186.1">
    <property type="nucleotide sequence ID" value="NZ_CP162601.1"/>
</dbReference>
<name>A0AB39HGL0_9VIBR</name>
<gene>
    <name evidence="2" type="ORF">AB0763_03605</name>
</gene>
<sequence>MTKQCSIQTWWLAMLLCMPSVACAQWPEIDFWPFSALKPPVLSTTSTSTAQQKLYIHGNLVEEFDEWRIDTGYRYPILDNVDFVFATRLEHSQNRGAQGLLSGVRYQLTPALSIDSVLHRQWQAHDSVNDTEKTQLLSAELSSRYQLTETLDLHATYDYQNIEQAIAVGIGFRF</sequence>
<feature type="chain" id="PRO_5044238996" evidence="1">
    <location>
        <begin position="25"/>
        <end position="174"/>
    </location>
</feature>
<dbReference type="EMBL" id="CP162601">
    <property type="protein sequence ID" value="XDK25745.1"/>
    <property type="molecule type" value="Genomic_DNA"/>
</dbReference>
<evidence type="ECO:0000313" key="2">
    <source>
        <dbReference type="EMBL" id="XDK25745.1"/>
    </source>
</evidence>
<dbReference type="KEGG" id="vih:AB0763_03605"/>
<keyword evidence="1" id="KW-0732">Signal</keyword>